<sequence length="845" mass="89677">MTTPGALPPEGAYQNGDEYGTDLTEETARALVTQPYHNSYGGLPAAFMTGIGSFIGRALDGNPENDPTIGEVADYFIGWNRINAANASKIAQLENRLASGSTFMDDFARPNNLNALGNGWVQGGQGQGLGVYDNAARIDNTEIIGIDSGRRWAICPVMAAEDNVAVTAVVNPKGVAVPTMTSLFIRADENLTKFVYANVYGRSVYMGYGTRNGNTWVFNDWKSNTNYRLSEGSSVELAADSNVYRLTIDGVVVLEHTDTAGAVPVDATRRTVGFASETKIVNLLPSYSWGLAAFSHRPITFADMDGLRKAAEDALKAAEDAQGTVEGVQAAFAEYVAGQEAASNEGAFFIEDFSKLDDQPDMGPNWTVSQTGNVAIKGGAVGYQVAGESSATRAVFAQKPTNDDHYARALIATSTWDDTYTGLIVRGNDSMSQYVFARFYKGKIEIGTGTTGYVETVQYTKTGLSITAGSMVELRAVGNTYYVLVNSAVRGQVTLSALFGPNYRRTGMMLSRHQGAFWISYVTHVRMFITGDYAAPAFVGTGWSFWRLNNAADQSSGTTSGDKVFGDTVFDQVGPETRNVKRINDGAGIVEIEVPGWYQIDGRMKSDYSLTSDGSTSGTTLQAHINFINDETQPTYIIARAGGSVEGASMAEVSGLVYLQKGNRVRMGFYRSSGNMDPIGAPLGAATRFSGTLITSLKGARGETGAQGDVGPQGPIGEGLHFDLLVNTVAALPVSAVELTQALVKENGRIYLFKDGAWIEGPVLTGPKGDEGPSGPPNSLIVGSVTTGAEGSNASVSITGSAPMQVLNMTIPRGATGPTGPQPPLQKVTTLPATGVVGTIYWIEE</sequence>
<dbReference type="OrthoDB" id="11005at10239"/>
<organism evidence="1 2">
    <name type="scientific">Rhodococcus phage RGL3</name>
    <dbReference type="NCBI Taxonomy" id="2922221"/>
    <lineage>
        <taxon>Viruses</taxon>
        <taxon>Duplodnaviria</taxon>
        <taxon>Heunggongvirae</taxon>
        <taxon>Uroviricota</taxon>
        <taxon>Caudoviricetes</taxon>
        <taxon>Rerduovirus</taxon>
        <taxon>Rerduovirus RGL3</taxon>
    </lineage>
</organism>
<name>G9FHL2_9CAUD</name>
<reference evidence="1 2" key="1">
    <citation type="journal article" date="2013" name="Arch. Virol.">
        <title>Characterization and whole genome sequences of the Rhodococcus bacteriophages RGL3 and RER2.</title>
        <authorList>
            <person name="Petrovski S."/>
            <person name="Seviour R.J."/>
            <person name="Tillett D."/>
        </authorList>
    </citation>
    <scope>NUCLEOTIDE SEQUENCE [LARGE SCALE GENOMIC DNA]</scope>
</reference>
<evidence type="ECO:0000313" key="1">
    <source>
        <dbReference type="EMBL" id="AEV52100.1"/>
    </source>
</evidence>
<dbReference type="KEGG" id="vg:11541178"/>
<evidence type="ECO:0000313" key="2">
    <source>
        <dbReference type="Proteomes" id="UP000005433"/>
    </source>
</evidence>
<proteinExistence type="predicted"/>
<accession>G9FHL2</accession>
<protein>
    <submittedName>
        <fullName evidence="1">Putative tail protein</fullName>
    </submittedName>
</protein>
<dbReference type="GeneID" id="11541178"/>
<dbReference type="RefSeq" id="YP_005086978.1">
    <property type="nucleotide sequence ID" value="NC_016650.1"/>
</dbReference>
<keyword evidence="2" id="KW-1185">Reference proteome</keyword>
<dbReference type="EMBL" id="JN116826">
    <property type="protein sequence ID" value="AEV52100.1"/>
    <property type="molecule type" value="Genomic_DNA"/>
</dbReference>
<dbReference type="Proteomes" id="UP000005433">
    <property type="component" value="Segment"/>
</dbReference>